<evidence type="ECO:0000256" key="4">
    <source>
        <dbReference type="ARBA" id="ARBA00022803"/>
    </source>
</evidence>
<comment type="subcellular location">
    <subcellularLocation>
        <location evidence="1">Cell envelope</location>
    </subcellularLocation>
</comment>
<dbReference type="PANTHER" id="PTHR47870">
    <property type="entry name" value="CYTOCHROME C-TYPE BIOGENESIS PROTEIN CCMH"/>
    <property type="match status" value="1"/>
</dbReference>
<dbReference type="SMART" id="SM00028">
    <property type="entry name" value="TPR"/>
    <property type="match status" value="3"/>
</dbReference>
<evidence type="ECO:0000256" key="5">
    <source>
        <dbReference type="PROSITE-ProRule" id="PRU00339"/>
    </source>
</evidence>
<gene>
    <name evidence="8" type="primary">ccmI</name>
    <name evidence="8" type="ORF">K3X48_15610</name>
</gene>
<keyword evidence="4 5" id="KW-0802">TPR repeat</keyword>
<keyword evidence="6" id="KW-0472">Membrane</keyword>
<accession>A0A9Q9HBI4</accession>
<proteinExistence type="predicted"/>
<dbReference type="InterPro" id="IPR011990">
    <property type="entry name" value="TPR-like_helical_dom_sf"/>
</dbReference>
<dbReference type="PANTHER" id="PTHR47870:SF1">
    <property type="entry name" value="CYTOCHROME C-TYPE BIOGENESIS PROTEIN CCMH"/>
    <property type="match status" value="1"/>
</dbReference>
<reference evidence="8" key="1">
    <citation type="submission" date="2021-08" db="EMBL/GenBank/DDBJ databases">
        <authorList>
            <person name="Nwanade C."/>
            <person name="Wang M."/>
            <person name="Masoudi A."/>
            <person name="Yu Z."/>
            <person name="Liu J."/>
        </authorList>
    </citation>
    <scope>NUCLEOTIDE SEQUENCE</scope>
    <source>
        <strain evidence="8">S056</strain>
        <plasmid evidence="8">unnamed1</plasmid>
    </source>
</reference>
<protein>
    <submittedName>
        <fullName evidence="8">C-type cytochrome biogenesis protein CcmI</fullName>
    </submittedName>
</protein>
<evidence type="ECO:0000259" key="7">
    <source>
        <dbReference type="Pfam" id="PF23914"/>
    </source>
</evidence>
<dbReference type="Proteomes" id="UP001057991">
    <property type="component" value="Plasmid unnamed1"/>
</dbReference>
<dbReference type="PROSITE" id="PS50005">
    <property type="entry name" value="TPR"/>
    <property type="match status" value="1"/>
</dbReference>
<geneLocation type="plasmid" evidence="8 9">
    <name>unnamed1</name>
</geneLocation>
<dbReference type="Pfam" id="PF13181">
    <property type="entry name" value="TPR_8"/>
    <property type="match status" value="1"/>
</dbReference>
<feature type="repeat" description="TPR" evidence="5">
    <location>
        <begin position="332"/>
        <end position="365"/>
    </location>
</feature>
<evidence type="ECO:0000256" key="2">
    <source>
        <dbReference type="ARBA" id="ARBA00022737"/>
    </source>
</evidence>
<dbReference type="RefSeq" id="WP_259806936.1">
    <property type="nucleotide sequence ID" value="NZ_CP080777.1"/>
</dbReference>
<evidence type="ECO:0000256" key="6">
    <source>
        <dbReference type="SAM" id="Phobius"/>
    </source>
</evidence>
<dbReference type="GO" id="GO:0017004">
    <property type="term" value="P:cytochrome complex assembly"/>
    <property type="evidence" value="ECO:0007669"/>
    <property type="project" value="UniProtKB-KW"/>
</dbReference>
<dbReference type="Pfam" id="PF23914">
    <property type="entry name" value="TPR_CcmH_CycH"/>
    <property type="match status" value="1"/>
</dbReference>
<evidence type="ECO:0000313" key="8">
    <source>
        <dbReference type="EMBL" id="UWP97059.1"/>
    </source>
</evidence>
<name>A0A9Q9HBI4_9RHOB</name>
<keyword evidence="2" id="KW-0677">Repeat</keyword>
<dbReference type="Gene3D" id="1.25.40.10">
    <property type="entry name" value="Tetratricopeptide repeat domain"/>
    <property type="match status" value="2"/>
</dbReference>
<evidence type="ECO:0000313" key="9">
    <source>
        <dbReference type="Proteomes" id="UP001057991"/>
    </source>
</evidence>
<dbReference type="SUPFAM" id="SSF48452">
    <property type="entry name" value="TPR-like"/>
    <property type="match status" value="1"/>
</dbReference>
<keyword evidence="6" id="KW-0812">Transmembrane</keyword>
<keyword evidence="8" id="KW-0614">Plasmid</keyword>
<dbReference type="InterPro" id="IPR019734">
    <property type="entry name" value="TPR_rpt"/>
</dbReference>
<sequence>MIWAGFFLMSLVAVLFATWPVFGHSRAEIAVEDGTSAVLIDQLDEVKRDLDRGLISAEEAAAAQLEIKRRILTLSRKITDTRFLPSRDGKTVVFLAALFVPFIAIGYYSMNGALVEQNQAFAEQQKEQAAEQKITDLTQKLRDRLVNDPNGGASDGWMLLGQTYMRMGRYDDAVQAFDIISVRARATSETWSRLAEALILAQDGVVTPRAETAIDQALALNASNPAAVFFRARFLKQAGDATAAHALLVSRLNEAEGFAPWMETFVIEANRVGSEIGLAPVDLADFAPAATPGPSAEDVAAAGDMSEEDRSAFIRSMVERLANRLEDKPDDLDGWMRLANAYSVLGERENAISAYEKASALLQDAPVTDPRRQNIERALLELKG</sequence>
<organism evidence="8 9">
    <name type="scientific">Aliiroseovarius crassostreae</name>
    <dbReference type="NCBI Taxonomy" id="154981"/>
    <lineage>
        <taxon>Bacteria</taxon>
        <taxon>Pseudomonadati</taxon>
        <taxon>Pseudomonadota</taxon>
        <taxon>Alphaproteobacteria</taxon>
        <taxon>Rhodobacterales</taxon>
        <taxon>Paracoccaceae</taxon>
        <taxon>Aliiroseovarius</taxon>
    </lineage>
</organism>
<dbReference type="NCBIfam" id="TIGR03142">
    <property type="entry name" value="cytochro_ccmI"/>
    <property type="match status" value="1"/>
</dbReference>
<feature type="domain" description="Cytochrome c-type biogenesis protein H TPR" evidence="7">
    <location>
        <begin position="117"/>
        <end position="245"/>
    </location>
</feature>
<dbReference type="AlphaFoldDB" id="A0A9Q9HBI4"/>
<keyword evidence="3" id="KW-0201">Cytochrome c-type biogenesis</keyword>
<dbReference type="InterPro" id="IPR051263">
    <property type="entry name" value="C-type_cytochrome_biogenesis"/>
</dbReference>
<evidence type="ECO:0000256" key="1">
    <source>
        <dbReference type="ARBA" id="ARBA00004196"/>
    </source>
</evidence>
<dbReference type="GO" id="GO:0030313">
    <property type="term" value="C:cell envelope"/>
    <property type="evidence" value="ECO:0007669"/>
    <property type="project" value="UniProtKB-SubCell"/>
</dbReference>
<keyword evidence="6" id="KW-1133">Transmembrane helix</keyword>
<dbReference type="EMBL" id="CP080777">
    <property type="protein sequence ID" value="UWP97059.1"/>
    <property type="molecule type" value="Genomic_DNA"/>
</dbReference>
<evidence type="ECO:0000256" key="3">
    <source>
        <dbReference type="ARBA" id="ARBA00022748"/>
    </source>
</evidence>
<dbReference type="InterPro" id="IPR017560">
    <property type="entry name" value="Cyt_c_biogenesis_CcmI"/>
</dbReference>
<dbReference type="InterPro" id="IPR056413">
    <property type="entry name" value="TPR_CcmH_CycH"/>
</dbReference>
<feature type="transmembrane region" description="Helical" evidence="6">
    <location>
        <begin position="92"/>
        <end position="110"/>
    </location>
</feature>